<accession>A0A6A8MDE6</accession>
<keyword evidence="2" id="KW-1185">Reference proteome</keyword>
<protein>
    <submittedName>
        <fullName evidence="1">Uncharacterized protein</fullName>
    </submittedName>
</protein>
<dbReference type="EMBL" id="VUMX01000009">
    <property type="protein sequence ID" value="MST86897.1"/>
    <property type="molecule type" value="Genomic_DNA"/>
</dbReference>
<dbReference type="RefSeq" id="WP_154548130.1">
    <property type="nucleotide sequence ID" value="NZ_JBKZBY010000023.1"/>
</dbReference>
<name>A0A6A8MDE6_9LACO</name>
<dbReference type="AlphaFoldDB" id="A0A6A8MDE6"/>
<gene>
    <name evidence="1" type="ORF">FYJ62_04420</name>
</gene>
<evidence type="ECO:0000313" key="1">
    <source>
        <dbReference type="EMBL" id="MST86897.1"/>
    </source>
</evidence>
<dbReference type="Proteomes" id="UP000438120">
    <property type="component" value="Unassembled WGS sequence"/>
</dbReference>
<evidence type="ECO:0000313" key="2">
    <source>
        <dbReference type="Proteomes" id="UP000438120"/>
    </source>
</evidence>
<proteinExistence type="predicted"/>
<comment type="caution">
    <text evidence="1">The sequence shown here is derived from an EMBL/GenBank/DDBJ whole genome shotgun (WGS) entry which is preliminary data.</text>
</comment>
<sequence length="108" mass="12701">MAYEQFDLIEEITRNDGSTYYEISNIDQNGIAELAADNGMIKQVRILVINIPRTKALETYEKYINKTYPLNTLMDEQFWEHPSWVEWEKPKGPVREAYEMVLKANRIG</sequence>
<organism evidence="1 2">
    <name type="scientific">Lactobacillus porci</name>
    <dbReference type="NCBI Taxonomy" id="2012477"/>
    <lineage>
        <taxon>Bacteria</taxon>
        <taxon>Bacillati</taxon>
        <taxon>Bacillota</taxon>
        <taxon>Bacilli</taxon>
        <taxon>Lactobacillales</taxon>
        <taxon>Lactobacillaceae</taxon>
        <taxon>Lactobacillus</taxon>
    </lineage>
</organism>
<dbReference type="OrthoDB" id="2141081at2"/>
<reference evidence="1 2" key="1">
    <citation type="submission" date="2019-08" db="EMBL/GenBank/DDBJ databases">
        <title>In-depth cultivation of the pig gut microbiome towards novel bacterial diversity and tailored functional studies.</title>
        <authorList>
            <person name="Wylensek D."/>
            <person name="Hitch T.C.A."/>
            <person name="Clavel T."/>
        </authorList>
    </citation>
    <scope>NUCLEOTIDE SEQUENCE [LARGE SCALE GENOMIC DNA]</scope>
    <source>
        <strain evidence="1 2">Bifido-178-WT-2B</strain>
    </source>
</reference>